<dbReference type="Pfam" id="PF07683">
    <property type="entry name" value="CobW_C"/>
    <property type="match status" value="1"/>
</dbReference>
<dbReference type="RefSeq" id="WP_219778670.1">
    <property type="nucleotide sequence ID" value="NZ_JAHXPT010000003.1"/>
</dbReference>
<dbReference type="PANTHER" id="PTHR13748:SF62">
    <property type="entry name" value="COBW DOMAIN-CONTAINING PROTEIN"/>
    <property type="match status" value="1"/>
</dbReference>
<evidence type="ECO:0000256" key="4">
    <source>
        <dbReference type="ARBA" id="ARBA00034320"/>
    </source>
</evidence>
<keyword evidence="9" id="KW-1185">Reference proteome</keyword>
<protein>
    <submittedName>
        <fullName evidence="8">GTP-binding protein</fullName>
    </submittedName>
</protein>
<keyword evidence="2" id="KW-0378">Hydrolase</keyword>
<feature type="domain" description="CobW C-terminal" evidence="7">
    <location>
        <begin position="231"/>
        <end position="313"/>
    </location>
</feature>
<dbReference type="Proteomes" id="UP001519921">
    <property type="component" value="Unassembled WGS sequence"/>
</dbReference>
<dbReference type="PANTHER" id="PTHR13748">
    <property type="entry name" value="COBW-RELATED"/>
    <property type="match status" value="1"/>
</dbReference>
<dbReference type="Pfam" id="PF02492">
    <property type="entry name" value="cobW"/>
    <property type="match status" value="1"/>
</dbReference>
<sequence>MKIDIISGFLGAGKTTIIKKMILEVFSKEKIAIIENEFGEVSIDGLLLKDSNINIREINSGCICCSMVGDFKLAIKEIINKYNPDRILIEPSGVAKLSDIIKSCKEIEEISINNIITIIDVLNYNVYLQNFGEFYINQIKYAKTIIASNRENMNKNFMDEIVNSIKTINNNCNIITSSLELINTYNILNMSQKQDDNIEISRKFNIKNVKHFKKVKKHKNYNITSNIFKSWGIETLKCYSKLKLEKIFKSIEKSEKYGLIIRSKGIVKSQEGKWLEFHYTLGKFKIKNIDNQRIGRIVIIGQNINKEELESLF</sequence>
<evidence type="ECO:0000256" key="2">
    <source>
        <dbReference type="ARBA" id="ARBA00022801"/>
    </source>
</evidence>
<evidence type="ECO:0000259" key="6">
    <source>
        <dbReference type="Pfam" id="PF02492"/>
    </source>
</evidence>
<gene>
    <name evidence="8" type="ORF">KYD98_05910</name>
</gene>
<name>A0ABS7API8_9CLOT</name>
<comment type="caution">
    <text evidence="8">The sequence shown here is derived from an EMBL/GenBank/DDBJ whole genome shotgun (WGS) entry which is preliminary data.</text>
</comment>
<dbReference type="EMBL" id="JAHXPT010000003">
    <property type="protein sequence ID" value="MBW6409621.1"/>
    <property type="molecule type" value="Genomic_DNA"/>
</dbReference>
<evidence type="ECO:0000313" key="9">
    <source>
        <dbReference type="Proteomes" id="UP001519921"/>
    </source>
</evidence>
<evidence type="ECO:0000256" key="1">
    <source>
        <dbReference type="ARBA" id="ARBA00022741"/>
    </source>
</evidence>
<dbReference type="SUPFAM" id="SSF52540">
    <property type="entry name" value="P-loop containing nucleoside triphosphate hydrolases"/>
    <property type="match status" value="1"/>
</dbReference>
<comment type="catalytic activity">
    <reaction evidence="5">
        <text>GTP + H2O = GDP + phosphate + H(+)</text>
        <dbReference type="Rhea" id="RHEA:19669"/>
        <dbReference type="ChEBI" id="CHEBI:15377"/>
        <dbReference type="ChEBI" id="CHEBI:15378"/>
        <dbReference type="ChEBI" id="CHEBI:37565"/>
        <dbReference type="ChEBI" id="CHEBI:43474"/>
        <dbReference type="ChEBI" id="CHEBI:58189"/>
    </reaction>
    <physiologicalReaction direction="left-to-right" evidence="5">
        <dbReference type="Rhea" id="RHEA:19670"/>
    </physiologicalReaction>
</comment>
<dbReference type="Gene3D" id="3.30.1220.10">
    <property type="entry name" value="CobW-like, C-terminal domain"/>
    <property type="match status" value="1"/>
</dbReference>
<evidence type="ECO:0000259" key="7">
    <source>
        <dbReference type="Pfam" id="PF07683"/>
    </source>
</evidence>
<evidence type="ECO:0000256" key="5">
    <source>
        <dbReference type="ARBA" id="ARBA00049117"/>
    </source>
</evidence>
<keyword evidence="3" id="KW-0143">Chaperone</keyword>
<comment type="similarity">
    <text evidence="4">Belongs to the SIMIBI class G3E GTPase family. ZNG1 subfamily.</text>
</comment>
<reference evidence="8 9" key="1">
    <citation type="submission" date="2021-07" db="EMBL/GenBank/DDBJ databases">
        <title>Clostridium weizhouense sp. nov., an anaerobic bacterium isolated from activated sludge of Petroleum wastewater.</title>
        <authorList>
            <person name="Li Q."/>
        </authorList>
    </citation>
    <scope>NUCLEOTIDE SEQUENCE [LARGE SCALE GENOMIC DNA]</scope>
    <source>
        <strain evidence="8 9">YB-6</strain>
    </source>
</reference>
<dbReference type="InterPro" id="IPR051316">
    <property type="entry name" value="Zinc-reg_GTPase_activator"/>
</dbReference>
<proteinExistence type="inferred from homology"/>
<dbReference type="InterPro" id="IPR027417">
    <property type="entry name" value="P-loop_NTPase"/>
</dbReference>
<feature type="domain" description="CobW/HypB/UreG nucleotide-binding" evidence="6">
    <location>
        <begin position="5"/>
        <end position="175"/>
    </location>
</feature>
<dbReference type="InterPro" id="IPR003495">
    <property type="entry name" value="CobW/HypB/UreG_nucleotide-bd"/>
</dbReference>
<keyword evidence="1" id="KW-0547">Nucleotide-binding</keyword>
<dbReference type="SUPFAM" id="SSF90002">
    <property type="entry name" value="Hypothetical protein YjiA, C-terminal domain"/>
    <property type="match status" value="1"/>
</dbReference>
<evidence type="ECO:0000256" key="3">
    <source>
        <dbReference type="ARBA" id="ARBA00023186"/>
    </source>
</evidence>
<dbReference type="InterPro" id="IPR036627">
    <property type="entry name" value="CobW-likC_sf"/>
</dbReference>
<organism evidence="8 9">
    <name type="scientific">Clostridium weizhouense</name>
    <dbReference type="NCBI Taxonomy" id="2859781"/>
    <lineage>
        <taxon>Bacteria</taxon>
        <taxon>Bacillati</taxon>
        <taxon>Bacillota</taxon>
        <taxon>Clostridia</taxon>
        <taxon>Eubacteriales</taxon>
        <taxon>Clostridiaceae</taxon>
        <taxon>Clostridium</taxon>
    </lineage>
</organism>
<accession>A0ABS7API8</accession>
<evidence type="ECO:0000313" key="8">
    <source>
        <dbReference type="EMBL" id="MBW6409621.1"/>
    </source>
</evidence>
<dbReference type="InterPro" id="IPR011629">
    <property type="entry name" value="CobW-like_C"/>
</dbReference>
<dbReference type="Gene3D" id="3.40.50.300">
    <property type="entry name" value="P-loop containing nucleotide triphosphate hydrolases"/>
    <property type="match status" value="1"/>
</dbReference>